<evidence type="ECO:0000256" key="3">
    <source>
        <dbReference type="ARBA" id="ARBA00022840"/>
    </source>
</evidence>
<dbReference type="InterPro" id="IPR002543">
    <property type="entry name" value="FtsK_dom"/>
</dbReference>
<dbReference type="PROSITE" id="PS50901">
    <property type="entry name" value="FTSK"/>
    <property type="match status" value="1"/>
</dbReference>
<dbReference type="PANTHER" id="PTHR22683:SF41">
    <property type="entry name" value="DNA TRANSLOCASE FTSK"/>
    <property type="match status" value="1"/>
</dbReference>
<evidence type="ECO:0000256" key="4">
    <source>
        <dbReference type="ARBA" id="ARBA00023125"/>
    </source>
</evidence>
<comment type="caution">
    <text evidence="8">The sequence shown here is derived from an EMBL/GenBank/DDBJ whole genome shotgun (WGS) entry which is preliminary data.</text>
</comment>
<feature type="domain" description="FtsK" evidence="7">
    <location>
        <begin position="485"/>
        <end position="698"/>
    </location>
</feature>
<evidence type="ECO:0000256" key="2">
    <source>
        <dbReference type="ARBA" id="ARBA00022741"/>
    </source>
</evidence>
<evidence type="ECO:0000259" key="7">
    <source>
        <dbReference type="PROSITE" id="PS50901"/>
    </source>
</evidence>
<dbReference type="Gene3D" id="3.40.50.1460">
    <property type="match status" value="1"/>
</dbReference>
<dbReference type="SUPFAM" id="SSF52540">
    <property type="entry name" value="P-loop containing nucleoside triphosphate hydrolases"/>
    <property type="match status" value="1"/>
</dbReference>
<dbReference type="GO" id="GO:0004197">
    <property type="term" value="F:cysteine-type endopeptidase activity"/>
    <property type="evidence" value="ECO:0007669"/>
    <property type="project" value="InterPro"/>
</dbReference>
<dbReference type="PANTHER" id="PTHR22683">
    <property type="entry name" value="SPORULATION PROTEIN RELATED"/>
    <property type="match status" value="1"/>
</dbReference>
<feature type="region of interest" description="Disordered" evidence="6">
    <location>
        <begin position="247"/>
        <end position="288"/>
    </location>
</feature>
<dbReference type="InterPro" id="IPR029030">
    <property type="entry name" value="Caspase-like_dom_sf"/>
</dbReference>
<protein>
    <recommendedName>
        <fullName evidence="7">FtsK domain-containing protein</fullName>
    </recommendedName>
</protein>
<proteinExistence type="inferred from homology"/>
<comment type="similarity">
    <text evidence="1">Belongs to the FtsK/SpoIIIE/SftA family.</text>
</comment>
<feature type="compositionally biased region" description="Low complexity" evidence="6">
    <location>
        <begin position="259"/>
        <end position="269"/>
    </location>
</feature>
<accession>A0A7W7LE17</accession>
<evidence type="ECO:0000256" key="5">
    <source>
        <dbReference type="PROSITE-ProRule" id="PRU00289"/>
    </source>
</evidence>
<dbReference type="Proteomes" id="UP000556436">
    <property type="component" value="Unassembled WGS sequence"/>
</dbReference>
<dbReference type="InterPro" id="IPR027417">
    <property type="entry name" value="P-loop_NTPase"/>
</dbReference>
<dbReference type="EMBL" id="JACHJG010000009">
    <property type="protein sequence ID" value="MBB4888475.1"/>
    <property type="molecule type" value="Genomic_DNA"/>
</dbReference>
<feature type="region of interest" description="Disordered" evidence="6">
    <location>
        <begin position="761"/>
        <end position="794"/>
    </location>
</feature>
<keyword evidence="9" id="KW-1185">Reference proteome</keyword>
<dbReference type="SUPFAM" id="SSF52129">
    <property type="entry name" value="Caspase-like"/>
    <property type="match status" value="1"/>
</dbReference>
<keyword evidence="3 5" id="KW-0067">ATP-binding</keyword>
<dbReference type="Pfam" id="PF01580">
    <property type="entry name" value="FtsK_SpoIIIE"/>
    <property type="match status" value="1"/>
</dbReference>
<sequence length="908" mass="96997">MSGSRNALLIATGEYENPELNRLRSPARDAEGLAEVLHDPHIGAFGVTHVIDRPQHEVNRCLETFFLDRSRNDVLLLHLSCHGIKDDNGLLYFAAKDTDRRLLASTAVSAAFVHDQMRRCRAKSIVVLLDCCYSGAFLPGVKGDTAVHVTEELAGHGRAILTATNRTEYAWEGDHLTEMVPESSRFTGAIIDGLRTGEADRDQDGIVSVHDLYEYVYERILAAGVKQRPQMWTALEYRVTIARAANGRSQRAGEPTPPAAALEPVPLAGNRGSTDRKTRTAQPTAGDEQIVKVSPPLHVRQPAAGLGTGVMGIAVAADTASDCTALPRASSSLVITGPVEAPLGEARDLRSHTEQTDPSDAITYSLPSLGLLARGGPAKARSAANNAAIAALTKVFADFKVDAAVTGFRLGPTITRYEVELGRSVQAEQITALTKNIAYAVASPDVRITFPIPGSMVVGIEVPNTERELVPLGDVLRLAAAAGEGNPMVVALGKDVEGGYAMANLAKLPHLLVAGAMGSGMTSLIDCLITSIMMRATPEDVRMVLVDPRRVELMAYKDIPHLITPIITDTNRAVEALQWIVREMDLRYEDLAAYGYRHIDAFNRAVRDGTVTTPVGNQRQMEPHPYLLVVVNELADLMMAAPRDIEDVIVPIARLAHTVGIHLVLATQRPSADVVTGLIKASVPSRLAFVTPSLADSRVILDQPGAEKLIGKGDGLFLPKGADKPIRLQGAFVTQGEIAAVVAHCTAQVILARRAASAASSCPEGISGETEPLDGAVGRDGGSQGRPAHRPGPITFKGYTSTVTVYADRVDIKRSFMGKVGGARDCVIPFADVVRVDSKEPTLLTNGYVQVATAQDRGPLRIASGEAQKARANNSRTVLFTRSQRDTFAAYLAEVTAGVQAQSGNCFG</sequence>
<dbReference type="Pfam" id="PF17854">
    <property type="entry name" value="FtsK_alpha"/>
    <property type="match status" value="1"/>
</dbReference>
<dbReference type="PROSITE" id="PS00018">
    <property type="entry name" value="EF_HAND_1"/>
    <property type="match status" value="1"/>
</dbReference>
<dbReference type="Gene3D" id="3.40.50.300">
    <property type="entry name" value="P-loop containing nucleotide triphosphate hydrolases"/>
    <property type="match status" value="1"/>
</dbReference>
<dbReference type="AlphaFoldDB" id="A0A7W7LE17"/>
<gene>
    <name evidence="8" type="ORF">FHS38_004544</name>
</gene>
<dbReference type="Gene3D" id="3.30.980.40">
    <property type="match status" value="1"/>
</dbReference>
<evidence type="ECO:0000313" key="8">
    <source>
        <dbReference type="EMBL" id="MBB4888475.1"/>
    </source>
</evidence>
<keyword evidence="4" id="KW-0238">DNA-binding</keyword>
<evidence type="ECO:0000313" key="9">
    <source>
        <dbReference type="Proteomes" id="UP000556436"/>
    </source>
</evidence>
<dbReference type="GO" id="GO:0003677">
    <property type="term" value="F:DNA binding"/>
    <property type="evidence" value="ECO:0007669"/>
    <property type="project" value="UniProtKB-KW"/>
</dbReference>
<organism evidence="8 9">
    <name type="scientific">Streptomyces netropsis</name>
    <name type="common">Streptoverticillium netropsis</name>
    <dbReference type="NCBI Taxonomy" id="55404"/>
    <lineage>
        <taxon>Bacteria</taxon>
        <taxon>Bacillati</taxon>
        <taxon>Actinomycetota</taxon>
        <taxon>Actinomycetes</taxon>
        <taxon>Kitasatosporales</taxon>
        <taxon>Streptomycetaceae</taxon>
        <taxon>Streptomyces</taxon>
    </lineage>
</organism>
<dbReference type="InterPro" id="IPR018247">
    <property type="entry name" value="EF_Hand_1_Ca_BS"/>
</dbReference>
<dbReference type="InterPro" id="IPR041027">
    <property type="entry name" value="FtsK_alpha"/>
</dbReference>
<evidence type="ECO:0000256" key="1">
    <source>
        <dbReference type="ARBA" id="ARBA00006474"/>
    </source>
</evidence>
<dbReference type="NCBIfam" id="NF047832">
    <property type="entry name" value="caspase_w_EACC1"/>
    <property type="match status" value="1"/>
</dbReference>
<dbReference type="GO" id="GO:0006508">
    <property type="term" value="P:proteolysis"/>
    <property type="evidence" value="ECO:0007669"/>
    <property type="project" value="InterPro"/>
</dbReference>
<evidence type="ECO:0000256" key="6">
    <source>
        <dbReference type="SAM" id="MobiDB-lite"/>
    </source>
</evidence>
<dbReference type="Pfam" id="PF00656">
    <property type="entry name" value="Peptidase_C14"/>
    <property type="match status" value="1"/>
</dbReference>
<feature type="binding site" evidence="5">
    <location>
        <begin position="515"/>
        <end position="522"/>
    </location>
    <ligand>
        <name>ATP</name>
        <dbReference type="ChEBI" id="CHEBI:30616"/>
    </ligand>
</feature>
<dbReference type="InterPro" id="IPR050206">
    <property type="entry name" value="FtsK/SpoIIIE/SftA"/>
</dbReference>
<name>A0A7W7LE17_STRNE</name>
<keyword evidence="2 5" id="KW-0547">Nucleotide-binding</keyword>
<dbReference type="InterPro" id="IPR011600">
    <property type="entry name" value="Pept_C14_caspase"/>
</dbReference>
<dbReference type="RefSeq" id="WP_221495224.1">
    <property type="nucleotide sequence ID" value="NZ_BMRW01000007.1"/>
</dbReference>
<reference evidence="8 9" key="1">
    <citation type="submission" date="2020-08" db="EMBL/GenBank/DDBJ databases">
        <title>Genomic Encyclopedia of Type Strains, Phase III (KMG-III): the genomes of soil and plant-associated and newly described type strains.</title>
        <authorList>
            <person name="Whitman W."/>
        </authorList>
    </citation>
    <scope>NUCLEOTIDE SEQUENCE [LARGE SCALE GENOMIC DNA]</scope>
    <source>
        <strain evidence="8 9">CECT 3265</strain>
    </source>
</reference>
<dbReference type="GO" id="GO:0005524">
    <property type="term" value="F:ATP binding"/>
    <property type="evidence" value="ECO:0007669"/>
    <property type="project" value="UniProtKB-UniRule"/>
</dbReference>